<dbReference type="Proteomes" id="UP000199482">
    <property type="component" value="Chromosome I"/>
</dbReference>
<evidence type="ECO:0000313" key="4">
    <source>
        <dbReference type="Proteomes" id="UP000893823"/>
    </source>
</evidence>
<name>A0A1H2A3C0_9MICO</name>
<organism evidence="2 3">
    <name type="scientific">Agromyces flavus</name>
    <dbReference type="NCBI Taxonomy" id="589382"/>
    <lineage>
        <taxon>Bacteria</taxon>
        <taxon>Bacillati</taxon>
        <taxon>Actinomycetota</taxon>
        <taxon>Actinomycetes</taxon>
        <taxon>Micrococcales</taxon>
        <taxon>Microbacteriaceae</taxon>
        <taxon>Agromyces</taxon>
    </lineage>
</organism>
<evidence type="ECO:0000313" key="2">
    <source>
        <dbReference type="EMBL" id="SDT40383.1"/>
    </source>
</evidence>
<reference evidence="3" key="2">
    <citation type="submission" date="2016-10" db="EMBL/GenBank/DDBJ databases">
        <authorList>
            <person name="Varghese N."/>
            <person name="Submissions S."/>
        </authorList>
    </citation>
    <scope>NUCLEOTIDE SEQUENCE [LARGE SCALE GENOMIC DNA]</scope>
    <source>
        <strain evidence="3">CPCC 202695</strain>
    </source>
</reference>
<dbReference type="EMBL" id="LT629755">
    <property type="protein sequence ID" value="SDT40383.1"/>
    <property type="molecule type" value="Genomic_DNA"/>
</dbReference>
<sequence length="61" mass="6710">MNLAAGYIAQTLRAHDEHLAGRVNEQRRMAAEGTEHPTLRHRIAGLVLHRSHHSASALAAH</sequence>
<evidence type="ECO:0000313" key="3">
    <source>
        <dbReference type="Proteomes" id="UP000199482"/>
    </source>
</evidence>
<proteinExistence type="predicted"/>
<dbReference type="OrthoDB" id="5007469at2"/>
<dbReference type="AlphaFoldDB" id="A0A1H2A3C0"/>
<reference evidence="2" key="1">
    <citation type="submission" date="2016-10" db="EMBL/GenBank/DDBJ databases">
        <authorList>
            <person name="de Groot N.N."/>
        </authorList>
    </citation>
    <scope>NUCLEOTIDE SEQUENCE [LARGE SCALE GENOMIC DNA]</scope>
    <source>
        <strain evidence="2">CPCC 202695</strain>
    </source>
</reference>
<dbReference type="Proteomes" id="UP000893823">
    <property type="component" value="Unassembled WGS sequence"/>
</dbReference>
<gene>
    <name evidence="1" type="ORF">BCL57_001561</name>
    <name evidence="2" type="ORF">SAMN04489721_3485</name>
</gene>
<reference evidence="1" key="3">
    <citation type="submission" date="2022-06" db="EMBL/GenBank/DDBJ databases">
        <title>Genomic Encyclopedia of Type Strains, Phase III (KMG-III): the genomes of soil and plant-associated and newly described type strains.</title>
        <authorList>
            <person name="Whitman W."/>
        </authorList>
    </citation>
    <scope>NUCLEOTIDE SEQUENCE</scope>
    <source>
        <strain evidence="1">CPCC 202695</strain>
    </source>
</reference>
<dbReference type="STRING" id="589382.SAMN04489721_3485"/>
<evidence type="ECO:0000313" key="1">
    <source>
        <dbReference type="EMBL" id="MCP2367407.1"/>
    </source>
</evidence>
<protein>
    <submittedName>
        <fullName evidence="2">Uncharacterized protein</fullName>
    </submittedName>
</protein>
<dbReference type="RefSeq" id="WP_092675258.1">
    <property type="nucleotide sequence ID" value="NZ_BMDN01000002.1"/>
</dbReference>
<keyword evidence="4" id="KW-1185">Reference proteome</keyword>
<accession>A0A1H2A3C0</accession>
<dbReference type="EMBL" id="SODL02000002">
    <property type="protein sequence ID" value="MCP2367407.1"/>
    <property type="molecule type" value="Genomic_DNA"/>
</dbReference>